<reference evidence="4 5" key="1">
    <citation type="submission" date="2021-03" db="EMBL/GenBank/DDBJ databases">
        <title>Genomic and phenotypic characterization of Chloracidobacterium isolates provides evidence for multiple species.</title>
        <authorList>
            <person name="Saini M.K."/>
            <person name="Costas A.M.G."/>
            <person name="Tank M."/>
            <person name="Bryant D.A."/>
        </authorList>
    </citation>
    <scope>NUCLEOTIDE SEQUENCE [LARGE SCALE GENOMIC DNA]</scope>
    <source>
        <strain evidence="4 5">N</strain>
    </source>
</reference>
<dbReference type="InterPro" id="IPR001789">
    <property type="entry name" value="Sig_transdc_resp-reg_receiver"/>
</dbReference>
<sequence>MGLFDRILNARAQVTNLLDNAKLNSAIERHERELEQDPRNLGALQELGLLYQERGEPQKACEVMLRAATIYFDRLDFEQGMLLCRKAERLASGETRLDVWRKLFEINHRLRRYDDAFGRAKQIVEHLMELGDTVRAADFVNLMPDLGPKDILYRRELKLLVGLEADNVATVGQVSSTWQRKQATVRDPDEYFPELSVLIVDDEPGILNVLETSLRSLGPQILMASNGRVACEMVKAHQPALIISDLNMPEMDGSQFFEWLRSQPDCAHIPFVCLSSADSEAERMAAFDMGVEDYWSKPFRPMEIRHRVKRLLKRVRPPVDLQGKLAQVSLAEVIQMLETGRRTGLLLLTRQQEEARVYFRDGFILDIEYGAVRAERAFFRLVGWTTGSFTFRSLSIGREPVIKLNPQQLLMEAFRRFDEVEHLIAELPNRDQTFICGDGFERAPEVAEQIAQEGEFAANIERVRQLFDGSRTLDQCCDELRDDLETLLLVQELINQKLLVPGQVIEL</sequence>
<dbReference type="InterPro" id="IPR011006">
    <property type="entry name" value="CheY-like_superfamily"/>
</dbReference>
<name>A0ABX8B4M5_9BACT</name>
<dbReference type="SUPFAM" id="SSF48452">
    <property type="entry name" value="TPR-like"/>
    <property type="match status" value="1"/>
</dbReference>
<dbReference type="Gene3D" id="3.40.50.2300">
    <property type="match status" value="1"/>
</dbReference>
<dbReference type="PANTHER" id="PTHR44591">
    <property type="entry name" value="STRESS RESPONSE REGULATOR PROTEIN 1"/>
    <property type="match status" value="1"/>
</dbReference>
<dbReference type="Proteomes" id="UP000677668">
    <property type="component" value="Chromosome 1"/>
</dbReference>
<gene>
    <name evidence="4" type="ORF">J8C05_03510</name>
</gene>
<protein>
    <submittedName>
        <fullName evidence="4">Response regulator</fullName>
    </submittedName>
</protein>
<feature type="domain" description="Response regulatory" evidence="3">
    <location>
        <begin position="196"/>
        <end position="312"/>
    </location>
</feature>
<evidence type="ECO:0000313" key="5">
    <source>
        <dbReference type="Proteomes" id="UP000677668"/>
    </source>
</evidence>
<accession>A0ABX8B4M5</accession>
<dbReference type="Pfam" id="PF00072">
    <property type="entry name" value="Response_reg"/>
    <property type="match status" value="1"/>
</dbReference>
<dbReference type="Gene3D" id="1.25.40.10">
    <property type="entry name" value="Tetratricopeptide repeat domain"/>
    <property type="match status" value="1"/>
</dbReference>
<proteinExistence type="predicted"/>
<evidence type="ECO:0000313" key="4">
    <source>
        <dbReference type="EMBL" id="QUV94526.1"/>
    </source>
</evidence>
<dbReference type="InterPro" id="IPR011990">
    <property type="entry name" value="TPR-like_helical_dom_sf"/>
</dbReference>
<dbReference type="SMART" id="SM00448">
    <property type="entry name" value="REC"/>
    <property type="match status" value="1"/>
</dbReference>
<evidence type="ECO:0000256" key="1">
    <source>
        <dbReference type="ARBA" id="ARBA00022553"/>
    </source>
</evidence>
<dbReference type="EMBL" id="CP072642">
    <property type="protein sequence ID" value="QUV94526.1"/>
    <property type="molecule type" value="Genomic_DNA"/>
</dbReference>
<dbReference type="SUPFAM" id="SSF52172">
    <property type="entry name" value="CheY-like"/>
    <property type="match status" value="1"/>
</dbReference>
<dbReference type="PANTHER" id="PTHR44591:SF3">
    <property type="entry name" value="RESPONSE REGULATORY DOMAIN-CONTAINING PROTEIN"/>
    <property type="match status" value="1"/>
</dbReference>
<keyword evidence="5" id="KW-1185">Reference proteome</keyword>
<dbReference type="RefSeq" id="WP_211422813.1">
    <property type="nucleotide sequence ID" value="NZ_CP072642.1"/>
</dbReference>
<organism evidence="4 5">
    <name type="scientific">Chloracidobacterium sp. N</name>
    <dbReference type="NCBI Taxonomy" id="2821540"/>
    <lineage>
        <taxon>Bacteria</taxon>
        <taxon>Pseudomonadati</taxon>
        <taxon>Acidobacteriota</taxon>
        <taxon>Terriglobia</taxon>
        <taxon>Terriglobales</taxon>
        <taxon>Acidobacteriaceae</taxon>
        <taxon>Chloracidobacterium</taxon>
        <taxon>Chloracidobacterium aggregatum</taxon>
    </lineage>
</organism>
<dbReference type="Pfam" id="PF14332">
    <property type="entry name" value="DUF4388"/>
    <property type="match status" value="1"/>
</dbReference>
<feature type="modified residue" description="4-aspartylphosphate" evidence="2">
    <location>
        <position position="245"/>
    </location>
</feature>
<dbReference type="InterPro" id="IPR025497">
    <property type="entry name" value="PatA-like_N"/>
</dbReference>
<keyword evidence="1 2" id="KW-0597">Phosphoprotein</keyword>
<evidence type="ECO:0000259" key="3">
    <source>
        <dbReference type="PROSITE" id="PS50110"/>
    </source>
</evidence>
<dbReference type="InterPro" id="IPR050595">
    <property type="entry name" value="Bact_response_regulator"/>
</dbReference>
<evidence type="ECO:0000256" key="2">
    <source>
        <dbReference type="PROSITE-ProRule" id="PRU00169"/>
    </source>
</evidence>
<dbReference type="PROSITE" id="PS50110">
    <property type="entry name" value="RESPONSE_REGULATORY"/>
    <property type="match status" value="1"/>
</dbReference>